<gene>
    <name evidence="2" type="ORF">S06H3_55114</name>
</gene>
<dbReference type="Pfam" id="PF07516">
    <property type="entry name" value="SecA_SW"/>
    <property type="match status" value="1"/>
</dbReference>
<dbReference type="SUPFAM" id="SSF81886">
    <property type="entry name" value="Helical scaffold and wing domains of SecA"/>
    <property type="match status" value="1"/>
</dbReference>
<feature type="non-terminal residue" evidence="2">
    <location>
        <position position="52"/>
    </location>
</feature>
<name>X1QMC4_9ZZZZ</name>
<proteinExistence type="predicted"/>
<evidence type="ECO:0000313" key="2">
    <source>
        <dbReference type="EMBL" id="GAI55936.1"/>
    </source>
</evidence>
<reference evidence="2" key="1">
    <citation type="journal article" date="2014" name="Front. Microbiol.">
        <title>High frequency of phylogenetically diverse reductive dehalogenase-homologous genes in deep subseafloor sedimentary metagenomes.</title>
        <authorList>
            <person name="Kawai M."/>
            <person name="Futagami T."/>
            <person name="Toyoda A."/>
            <person name="Takaki Y."/>
            <person name="Nishi S."/>
            <person name="Hori S."/>
            <person name="Arai W."/>
            <person name="Tsubouchi T."/>
            <person name="Morono Y."/>
            <person name="Uchiyama I."/>
            <person name="Ito T."/>
            <person name="Fujiyama A."/>
            <person name="Inagaki F."/>
            <person name="Takami H."/>
        </authorList>
    </citation>
    <scope>NUCLEOTIDE SEQUENCE</scope>
    <source>
        <strain evidence="2">Expedition CK06-06</strain>
    </source>
</reference>
<organism evidence="2">
    <name type="scientific">marine sediment metagenome</name>
    <dbReference type="NCBI Taxonomy" id="412755"/>
    <lineage>
        <taxon>unclassified sequences</taxon>
        <taxon>metagenomes</taxon>
        <taxon>ecological metagenomes</taxon>
    </lineage>
</organism>
<dbReference type="InterPro" id="IPR036266">
    <property type="entry name" value="SecA_Wing/Scaffold_sf"/>
</dbReference>
<dbReference type="InterPro" id="IPR011116">
    <property type="entry name" value="SecA_Wing/Scaffold"/>
</dbReference>
<dbReference type="GO" id="GO:0016020">
    <property type="term" value="C:membrane"/>
    <property type="evidence" value="ECO:0007669"/>
    <property type="project" value="InterPro"/>
</dbReference>
<dbReference type="EMBL" id="BARV01035304">
    <property type="protein sequence ID" value="GAI55936.1"/>
    <property type="molecule type" value="Genomic_DNA"/>
</dbReference>
<comment type="caution">
    <text evidence="2">The sequence shown here is derived from an EMBL/GenBank/DDBJ whole genome shotgun (WGS) entry which is preliminary data.</text>
</comment>
<dbReference type="GO" id="GO:0017038">
    <property type="term" value="P:protein import"/>
    <property type="evidence" value="ECO:0007669"/>
    <property type="project" value="InterPro"/>
</dbReference>
<dbReference type="AlphaFoldDB" id="X1QMC4"/>
<accession>X1QMC4</accession>
<sequence length="52" mass="6163">MQWAGMDENTPIEHPLVTKTITNAQVQTEGYHFDIRKHLVEYDDVVNRHREV</sequence>
<dbReference type="Gene3D" id="1.10.3060.10">
    <property type="entry name" value="Helical scaffold and wing domains of SecA"/>
    <property type="match status" value="1"/>
</dbReference>
<protein>
    <recommendedName>
        <fullName evidence="1">SecA Wing/Scaffold domain-containing protein</fullName>
    </recommendedName>
</protein>
<evidence type="ECO:0000259" key="1">
    <source>
        <dbReference type="Pfam" id="PF07516"/>
    </source>
</evidence>
<feature type="domain" description="SecA Wing/Scaffold" evidence="1">
    <location>
        <begin position="11"/>
        <end position="52"/>
    </location>
</feature>